<name>A0ACA9PRX2_9GLOM</name>
<accession>A0ACA9PRX2</accession>
<evidence type="ECO:0000313" key="1">
    <source>
        <dbReference type="EMBL" id="CAG8720688.1"/>
    </source>
</evidence>
<feature type="non-terminal residue" evidence="1">
    <location>
        <position position="1"/>
    </location>
</feature>
<gene>
    <name evidence="1" type="ORF">SCALOS_LOCUS11243</name>
</gene>
<evidence type="ECO:0000313" key="2">
    <source>
        <dbReference type="Proteomes" id="UP000789860"/>
    </source>
</evidence>
<keyword evidence="2" id="KW-1185">Reference proteome</keyword>
<dbReference type="EMBL" id="CAJVPM010047377">
    <property type="protein sequence ID" value="CAG8720688.1"/>
    <property type="molecule type" value="Genomic_DNA"/>
</dbReference>
<sequence length="99" mass="11341">ESYVQAAERAEIVKGQIFIIVNNSTESMGDVLTAVARVTEFKGEIKFREPITDFEIAMTNTGIFTNRKSQTLLGWYQKKLGFVDGIETWWNSFKGWNEL</sequence>
<comment type="caution">
    <text evidence="1">The sequence shown here is derived from an EMBL/GenBank/DDBJ whole genome shotgun (WGS) entry which is preliminary data.</text>
</comment>
<proteinExistence type="predicted"/>
<reference evidence="1" key="1">
    <citation type="submission" date="2021-06" db="EMBL/GenBank/DDBJ databases">
        <authorList>
            <person name="Kallberg Y."/>
            <person name="Tangrot J."/>
            <person name="Rosling A."/>
        </authorList>
    </citation>
    <scope>NUCLEOTIDE SEQUENCE</scope>
    <source>
        <strain evidence="1">AU212A</strain>
    </source>
</reference>
<organism evidence="1 2">
    <name type="scientific">Scutellospora calospora</name>
    <dbReference type="NCBI Taxonomy" id="85575"/>
    <lineage>
        <taxon>Eukaryota</taxon>
        <taxon>Fungi</taxon>
        <taxon>Fungi incertae sedis</taxon>
        <taxon>Mucoromycota</taxon>
        <taxon>Glomeromycotina</taxon>
        <taxon>Glomeromycetes</taxon>
        <taxon>Diversisporales</taxon>
        <taxon>Gigasporaceae</taxon>
        <taxon>Scutellospora</taxon>
    </lineage>
</organism>
<dbReference type="Proteomes" id="UP000789860">
    <property type="component" value="Unassembled WGS sequence"/>
</dbReference>
<protein>
    <submittedName>
        <fullName evidence="1">2270_t:CDS:1</fullName>
    </submittedName>
</protein>